<reference evidence="8 9" key="1">
    <citation type="submission" date="2016-10" db="EMBL/GenBank/DDBJ databases">
        <authorList>
            <person name="de Groot N.N."/>
        </authorList>
    </citation>
    <scope>NUCLEOTIDE SEQUENCE [LARGE SCALE GENOMIC DNA]</scope>
    <source>
        <strain evidence="8 9">DSM 44892</strain>
    </source>
</reference>
<dbReference type="AlphaFoldDB" id="A0A1G8JBI3"/>
<evidence type="ECO:0000256" key="7">
    <source>
        <dbReference type="RuleBase" id="RU004466"/>
    </source>
</evidence>
<organism evidence="8 9">
    <name type="scientific">Rhodococcus triatomae</name>
    <dbReference type="NCBI Taxonomy" id="300028"/>
    <lineage>
        <taxon>Bacteria</taxon>
        <taxon>Bacillati</taxon>
        <taxon>Actinomycetota</taxon>
        <taxon>Actinomycetes</taxon>
        <taxon>Mycobacteriales</taxon>
        <taxon>Nocardiaceae</taxon>
        <taxon>Rhodococcus</taxon>
    </lineage>
</organism>
<name>A0A1G8JBI3_9NOCA</name>
<dbReference type="Gene3D" id="1.10.600.10">
    <property type="entry name" value="Farnesyl Diphosphate Synthase"/>
    <property type="match status" value="1"/>
</dbReference>
<keyword evidence="4 7" id="KW-0808">Transferase</keyword>
<accession>A0A1G8JBI3</accession>
<dbReference type="InterPro" id="IPR008949">
    <property type="entry name" value="Isoprenoid_synthase_dom_sf"/>
</dbReference>
<comment type="pathway">
    <text evidence="2">Isoprenoid biosynthesis.</text>
</comment>
<dbReference type="InterPro" id="IPR033749">
    <property type="entry name" value="Polyprenyl_synt_CS"/>
</dbReference>
<dbReference type="Proteomes" id="UP000183263">
    <property type="component" value="Unassembled WGS sequence"/>
</dbReference>
<dbReference type="Pfam" id="PF00348">
    <property type="entry name" value="polyprenyl_synt"/>
    <property type="match status" value="1"/>
</dbReference>
<gene>
    <name evidence="8" type="ORF">SAMN05444695_106136</name>
</gene>
<evidence type="ECO:0000256" key="1">
    <source>
        <dbReference type="ARBA" id="ARBA00001946"/>
    </source>
</evidence>
<dbReference type="GO" id="GO:0004659">
    <property type="term" value="F:prenyltransferase activity"/>
    <property type="evidence" value="ECO:0007669"/>
    <property type="project" value="InterPro"/>
</dbReference>
<keyword evidence="6" id="KW-0460">Magnesium</keyword>
<evidence type="ECO:0000256" key="6">
    <source>
        <dbReference type="ARBA" id="ARBA00022842"/>
    </source>
</evidence>
<dbReference type="PANTHER" id="PTHR12001:SF69">
    <property type="entry name" value="ALL TRANS-POLYPRENYL-DIPHOSPHATE SYNTHASE PDSS1"/>
    <property type="match status" value="1"/>
</dbReference>
<dbReference type="PROSITE" id="PS00444">
    <property type="entry name" value="POLYPRENYL_SYNTHASE_2"/>
    <property type="match status" value="1"/>
</dbReference>
<protein>
    <submittedName>
        <fullName evidence="8">Heptaprenyl diphosphate synthase</fullName>
    </submittedName>
</protein>
<dbReference type="GO" id="GO:0008299">
    <property type="term" value="P:isoprenoid biosynthetic process"/>
    <property type="evidence" value="ECO:0007669"/>
    <property type="project" value="InterPro"/>
</dbReference>
<dbReference type="SUPFAM" id="SSF48576">
    <property type="entry name" value="Terpenoid synthases"/>
    <property type="match status" value="1"/>
</dbReference>
<evidence type="ECO:0000256" key="5">
    <source>
        <dbReference type="ARBA" id="ARBA00022723"/>
    </source>
</evidence>
<comment type="cofactor">
    <cofactor evidence="1">
        <name>Mg(2+)</name>
        <dbReference type="ChEBI" id="CHEBI:18420"/>
    </cofactor>
</comment>
<proteinExistence type="inferred from homology"/>
<keyword evidence="9" id="KW-1185">Reference proteome</keyword>
<dbReference type="EMBL" id="FNDN01000006">
    <property type="protein sequence ID" value="SDI28546.1"/>
    <property type="molecule type" value="Genomic_DNA"/>
</dbReference>
<dbReference type="PANTHER" id="PTHR12001">
    <property type="entry name" value="GERANYLGERANYL PYROPHOSPHATE SYNTHASE"/>
    <property type="match status" value="1"/>
</dbReference>
<evidence type="ECO:0000256" key="3">
    <source>
        <dbReference type="ARBA" id="ARBA00006706"/>
    </source>
</evidence>
<sequence length="361" mass="38196">MGIEPSLTTRMGTDIVSTDEAAGPAADASASTAVAGIELGDEQLAATIRDGLERVEKLLVSELSDGEDFLTEAALHLAKAGGKRFRPLFTVLTAQLGPTPDDPSVVTAATVVELVHLATLYHDDVMDEATMRRGAPSANARWGNSFAILAGDYLFAHASRLVSTLGPAAVRIIADTFAELVTGQMRETIGAKPEQDPVEHYLEVVWEKTGSLIAAAGRFGGTFSGADPAHIERLEKLGDIVGTAFQISDDIIDISSVSAQSGKTPGTDLREGVHTLPVLYALCDEGPDADRLRELLDGPVTEDEKVDEAIVLLERSPGMAAAKATLEDYARQAREQLAQLPAGPANDALARLVEYTIERVG</sequence>
<dbReference type="InterPro" id="IPR000092">
    <property type="entry name" value="Polyprenyl_synt"/>
</dbReference>
<evidence type="ECO:0000313" key="9">
    <source>
        <dbReference type="Proteomes" id="UP000183263"/>
    </source>
</evidence>
<dbReference type="GO" id="GO:0046872">
    <property type="term" value="F:metal ion binding"/>
    <property type="evidence" value="ECO:0007669"/>
    <property type="project" value="UniProtKB-KW"/>
</dbReference>
<dbReference type="CDD" id="cd00685">
    <property type="entry name" value="Trans_IPPS_HT"/>
    <property type="match status" value="1"/>
</dbReference>
<evidence type="ECO:0000256" key="2">
    <source>
        <dbReference type="ARBA" id="ARBA00005128"/>
    </source>
</evidence>
<keyword evidence="5" id="KW-0479">Metal-binding</keyword>
<dbReference type="SFLD" id="SFLDS00005">
    <property type="entry name" value="Isoprenoid_Synthase_Type_I"/>
    <property type="match status" value="1"/>
</dbReference>
<evidence type="ECO:0000313" key="8">
    <source>
        <dbReference type="EMBL" id="SDI28546.1"/>
    </source>
</evidence>
<dbReference type="SFLD" id="SFLDG01017">
    <property type="entry name" value="Polyprenyl_Transferase_Like"/>
    <property type="match status" value="1"/>
</dbReference>
<comment type="similarity">
    <text evidence="3 7">Belongs to the FPP/GGPP synthase family.</text>
</comment>
<evidence type="ECO:0000256" key="4">
    <source>
        <dbReference type="ARBA" id="ARBA00022679"/>
    </source>
</evidence>